<dbReference type="OMA" id="HAPSHEM"/>
<dbReference type="CDD" id="cd06222">
    <property type="entry name" value="RNase_H_like"/>
    <property type="match status" value="1"/>
</dbReference>
<dbReference type="InterPro" id="IPR002156">
    <property type="entry name" value="RNaseH_domain"/>
</dbReference>
<reference evidence="2 3" key="1">
    <citation type="submission" date="2013-09" db="EMBL/GenBank/DDBJ databases">
        <title>Corchorus capsularis genome sequencing.</title>
        <authorList>
            <person name="Alam M."/>
            <person name="Haque M.S."/>
            <person name="Islam M.S."/>
            <person name="Emdad E.M."/>
            <person name="Islam M.M."/>
            <person name="Ahmed B."/>
            <person name="Halim A."/>
            <person name="Hossen Q.M.M."/>
            <person name="Hossain M.Z."/>
            <person name="Ahmed R."/>
            <person name="Khan M.M."/>
            <person name="Islam R."/>
            <person name="Rashid M.M."/>
            <person name="Khan S.A."/>
            <person name="Rahman M.S."/>
            <person name="Alam M."/>
        </authorList>
    </citation>
    <scope>NUCLEOTIDE SEQUENCE [LARGE SCALE GENOMIC DNA]</scope>
    <source>
        <strain evidence="3">cv. CVL-1</strain>
        <tissue evidence="2">Whole seedling</tissue>
    </source>
</reference>
<dbReference type="Pfam" id="PF13456">
    <property type="entry name" value="RVT_3"/>
    <property type="match status" value="1"/>
</dbReference>
<dbReference type="InterPro" id="IPR044730">
    <property type="entry name" value="RNase_H-like_dom_plant"/>
</dbReference>
<dbReference type="Gramene" id="OMP11576">
    <property type="protein sequence ID" value="OMP11576"/>
    <property type="gene ID" value="CCACVL1_00431"/>
</dbReference>
<organism evidence="2 3">
    <name type="scientific">Corchorus capsularis</name>
    <name type="common">Jute</name>
    <dbReference type="NCBI Taxonomy" id="210143"/>
    <lineage>
        <taxon>Eukaryota</taxon>
        <taxon>Viridiplantae</taxon>
        <taxon>Streptophyta</taxon>
        <taxon>Embryophyta</taxon>
        <taxon>Tracheophyta</taxon>
        <taxon>Spermatophyta</taxon>
        <taxon>Magnoliopsida</taxon>
        <taxon>eudicotyledons</taxon>
        <taxon>Gunneridae</taxon>
        <taxon>Pentapetalae</taxon>
        <taxon>rosids</taxon>
        <taxon>malvids</taxon>
        <taxon>Malvales</taxon>
        <taxon>Malvaceae</taxon>
        <taxon>Grewioideae</taxon>
        <taxon>Apeibeae</taxon>
        <taxon>Corchorus</taxon>
    </lineage>
</organism>
<keyword evidence="3" id="KW-1185">Reference proteome</keyword>
<dbReference type="OrthoDB" id="1593427at2759"/>
<dbReference type="PANTHER" id="PTHR34023:SF4">
    <property type="entry name" value="RNASE H TYPE-1 DOMAIN-CONTAINING PROTEIN"/>
    <property type="match status" value="1"/>
</dbReference>
<protein>
    <recommendedName>
        <fullName evidence="1">RNase H type-1 domain-containing protein</fullName>
    </recommendedName>
</protein>
<dbReference type="EMBL" id="AWWV01001138">
    <property type="protein sequence ID" value="OMP11576.1"/>
    <property type="molecule type" value="Genomic_DNA"/>
</dbReference>
<evidence type="ECO:0000259" key="1">
    <source>
        <dbReference type="Pfam" id="PF13456"/>
    </source>
</evidence>
<evidence type="ECO:0000313" key="3">
    <source>
        <dbReference type="Proteomes" id="UP000188268"/>
    </source>
</evidence>
<feature type="domain" description="RNase H type-1" evidence="1">
    <location>
        <begin position="29"/>
        <end position="69"/>
    </location>
</feature>
<comment type="caution">
    <text evidence="2">The sequence shown here is derived from an EMBL/GenBank/DDBJ whole genome shotgun (WGS) entry which is preliminary data.</text>
</comment>
<dbReference type="GO" id="GO:0004523">
    <property type="term" value="F:RNA-DNA hybrid ribonuclease activity"/>
    <property type="evidence" value="ECO:0007669"/>
    <property type="project" value="InterPro"/>
</dbReference>
<dbReference type="AlphaFoldDB" id="A0A1R3KWW8"/>
<dbReference type="PANTHER" id="PTHR34023">
    <property type="entry name" value="RNASE H DOMAIN-CONTAINING PROTEIN"/>
    <property type="match status" value="1"/>
</dbReference>
<dbReference type="GO" id="GO:0003676">
    <property type="term" value="F:nucleic acid binding"/>
    <property type="evidence" value="ECO:0007669"/>
    <property type="project" value="InterPro"/>
</dbReference>
<evidence type="ECO:0000313" key="2">
    <source>
        <dbReference type="EMBL" id="OMP11576.1"/>
    </source>
</evidence>
<name>A0A1R3KWW8_COCAP</name>
<gene>
    <name evidence="2" type="ORF">CCACVL1_00431</name>
</gene>
<dbReference type="Proteomes" id="UP000188268">
    <property type="component" value="Unassembled WGS sequence"/>
</dbReference>
<proteinExistence type="predicted"/>
<accession>A0A1R3KWW8</accession>
<sequence length="106" mass="12218">MVVLLWRICHGDMSEEIDFEAFLRGDVDFHPLAGIIVDIRLLMSRDWNCKLQHTYREGNFCADWLANAACELDDDLELLHAPSHEMKLLLAADERGVSFPRGFRNT</sequence>